<dbReference type="PANTHER" id="PTHR33525:SF3">
    <property type="entry name" value="RIBONUCLEASE Y"/>
    <property type="match status" value="1"/>
</dbReference>
<dbReference type="InterPro" id="IPR006675">
    <property type="entry name" value="HDIG_dom"/>
</dbReference>
<evidence type="ECO:0000256" key="1">
    <source>
        <dbReference type="SAM" id="MobiDB-lite"/>
    </source>
</evidence>
<gene>
    <name evidence="3" type="ORF">JAZ04_00085</name>
</gene>
<name>A0A9E4K1F1_9GAMM</name>
<dbReference type="Pfam" id="PF08668">
    <property type="entry name" value="HDOD"/>
    <property type="match status" value="1"/>
</dbReference>
<comment type="caution">
    <text evidence="3">The sequence shown here is derived from an EMBL/GenBank/DDBJ whole genome shotgun (WGS) entry which is preliminary data.</text>
</comment>
<evidence type="ECO:0000313" key="4">
    <source>
        <dbReference type="Proteomes" id="UP000886687"/>
    </source>
</evidence>
<evidence type="ECO:0000259" key="2">
    <source>
        <dbReference type="PROSITE" id="PS51833"/>
    </source>
</evidence>
<proteinExistence type="predicted"/>
<dbReference type="Proteomes" id="UP000886687">
    <property type="component" value="Unassembled WGS sequence"/>
</dbReference>
<feature type="compositionally biased region" description="Basic and acidic residues" evidence="1">
    <location>
        <begin position="10"/>
        <end position="24"/>
    </location>
</feature>
<dbReference type="InterPro" id="IPR003607">
    <property type="entry name" value="HD/PDEase_dom"/>
</dbReference>
<feature type="region of interest" description="Disordered" evidence="1">
    <location>
        <begin position="1"/>
        <end position="24"/>
    </location>
</feature>
<sequence>MTKSVFTLADGERVDTETEQEREQKRFESATTKGFVDSVKEDLLANNIYLPTLPALALEALIIINDVDSSASDLQKVISRDASLTARLIRYANSPLYRGMNKIATIKPAITRIGFQRVKNAVYAVSMKEVFRTSVKEIERRMDKLWNHSVKVGAHAAMLAKAQPGLDPDVALVAGLVHDIGHIPLLIKACKYKELIDKPEFLDKVLRKLHPHIGGSILKLWKFDESIIEVAAHHEDFSRDPGDDAPVDYVDIVQVANILAHEGTDHYLASVDRSTIKAFARLEHGENSDNLDVDTKKVEDAIF</sequence>
<dbReference type="CDD" id="cd00077">
    <property type="entry name" value="HDc"/>
    <property type="match status" value="1"/>
</dbReference>
<dbReference type="SMART" id="SM00471">
    <property type="entry name" value="HDc"/>
    <property type="match status" value="1"/>
</dbReference>
<protein>
    <submittedName>
        <fullName evidence="3">HDOD domain-containing protein</fullName>
    </submittedName>
</protein>
<dbReference type="InterPro" id="IPR052340">
    <property type="entry name" value="RNase_Y/CdgJ"/>
</dbReference>
<accession>A0A9E4K1F1</accession>
<dbReference type="PROSITE" id="PS51833">
    <property type="entry name" value="HDOD"/>
    <property type="match status" value="1"/>
</dbReference>
<dbReference type="NCBIfam" id="TIGR00277">
    <property type="entry name" value="HDIG"/>
    <property type="match status" value="1"/>
</dbReference>
<reference evidence="3" key="1">
    <citation type="journal article" date="2021" name="Proc. Natl. Acad. Sci. U.S.A.">
        <title>Global biogeography of chemosynthetic symbionts reveals both localized and globally distributed symbiont groups. .</title>
        <authorList>
            <person name="Osvatic J.T."/>
            <person name="Wilkins L.G.E."/>
            <person name="Leibrecht L."/>
            <person name="Leray M."/>
            <person name="Zauner S."/>
            <person name="Polzin J."/>
            <person name="Camacho Y."/>
            <person name="Gros O."/>
            <person name="van Gils J.A."/>
            <person name="Eisen J.A."/>
            <person name="Petersen J.M."/>
            <person name="Yuen B."/>
        </authorList>
    </citation>
    <scope>NUCLEOTIDE SEQUENCE</scope>
    <source>
        <strain evidence="3">MAGL173</strain>
    </source>
</reference>
<dbReference type="SUPFAM" id="SSF109604">
    <property type="entry name" value="HD-domain/PDEase-like"/>
    <property type="match status" value="1"/>
</dbReference>
<dbReference type="AlphaFoldDB" id="A0A9E4K1F1"/>
<feature type="domain" description="HDOD" evidence="2">
    <location>
        <begin position="50"/>
        <end position="237"/>
    </location>
</feature>
<organism evidence="3 4">
    <name type="scientific">Candidatus Thiodiazotropha lotti</name>
    <dbReference type="NCBI Taxonomy" id="2792787"/>
    <lineage>
        <taxon>Bacteria</taxon>
        <taxon>Pseudomonadati</taxon>
        <taxon>Pseudomonadota</taxon>
        <taxon>Gammaproteobacteria</taxon>
        <taxon>Chromatiales</taxon>
        <taxon>Sedimenticolaceae</taxon>
        <taxon>Candidatus Thiodiazotropha</taxon>
    </lineage>
</organism>
<dbReference type="InterPro" id="IPR013976">
    <property type="entry name" value="HDOD"/>
</dbReference>
<dbReference type="PANTHER" id="PTHR33525">
    <property type="match status" value="1"/>
</dbReference>
<evidence type="ECO:0000313" key="3">
    <source>
        <dbReference type="EMBL" id="MCG7937239.1"/>
    </source>
</evidence>
<dbReference type="EMBL" id="JAEPDI010000001">
    <property type="protein sequence ID" value="MCG7937239.1"/>
    <property type="molecule type" value="Genomic_DNA"/>
</dbReference>
<dbReference type="Gene3D" id="1.10.3210.10">
    <property type="entry name" value="Hypothetical protein af1432"/>
    <property type="match status" value="1"/>
</dbReference>